<evidence type="ECO:0000259" key="1">
    <source>
        <dbReference type="PROSITE" id="PS51998"/>
    </source>
</evidence>
<name>A0A976SJJ9_THEOR</name>
<dbReference type="Proteomes" id="UP000244811">
    <property type="component" value="Chromosome 2"/>
</dbReference>
<accession>A0A976SJJ9</accession>
<evidence type="ECO:0000313" key="3">
    <source>
        <dbReference type="Proteomes" id="UP000244811"/>
    </source>
</evidence>
<proteinExistence type="predicted"/>
<dbReference type="EMBL" id="CP056071">
    <property type="protein sequence ID" value="UVC49940.1"/>
    <property type="molecule type" value="Genomic_DNA"/>
</dbReference>
<sequence length="240" mass="27061">MCKDKESNYKITTNQIEGAVRSIVTTEDLSQLTAGRVRKYLSDYFHTPREYMDSRESEINGIINQLLTEMASKKVKENNTEAVSVSKNVTSKNGNSENTENNGLVSQLKEEIANDAILMKTLEETQSKNRTTVKSERKVKAERRVKAEEPEEAEVVEEPPRKVSRLQQDLMTKDFFLENARSLEVKIGDSDPIFAKPRAFSTGNLGWFINSKTKCKVGDQEVICQVGVTCTAIGSKNWKD</sequence>
<dbReference type="SUPFAM" id="SSF109715">
    <property type="entry name" value="DEK C-terminal domain"/>
    <property type="match status" value="1"/>
</dbReference>
<reference evidence="2" key="1">
    <citation type="submission" date="2022-07" db="EMBL/GenBank/DDBJ databases">
        <title>Evaluation of T. orientalis genome assembly methods using nanopore sequencing and analysis of variation between genomes.</title>
        <authorList>
            <person name="Yam J."/>
            <person name="Micallef M.L."/>
            <person name="Liu M."/>
            <person name="Djordjevic S.P."/>
            <person name="Bogema D.R."/>
            <person name="Jenkins C."/>
        </authorList>
    </citation>
    <scope>NUCLEOTIDE SEQUENCE</scope>
    <source>
        <strain evidence="2">Goon Nure</strain>
    </source>
</reference>
<dbReference type="InterPro" id="IPR014876">
    <property type="entry name" value="DEK_C"/>
</dbReference>
<organism evidence="2 3">
    <name type="scientific">Theileria orientalis</name>
    <dbReference type="NCBI Taxonomy" id="68886"/>
    <lineage>
        <taxon>Eukaryota</taxon>
        <taxon>Sar</taxon>
        <taxon>Alveolata</taxon>
        <taxon>Apicomplexa</taxon>
        <taxon>Aconoidasida</taxon>
        <taxon>Piroplasmida</taxon>
        <taxon>Theileriidae</taxon>
        <taxon>Theileria</taxon>
    </lineage>
</organism>
<feature type="domain" description="DEK-C" evidence="1">
    <location>
        <begin position="10"/>
        <end position="68"/>
    </location>
</feature>
<gene>
    <name evidence="2" type="ORF">MACK_003562</name>
</gene>
<protein>
    <recommendedName>
        <fullName evidence="1">DEK-C domain-containing protein</fullName>
    </recommendedName>
</protein>
<dbReference type="PROSITE" id="PS51998">
    <property type="entry name" value="DEK_C"/>
    <property type="match status" value="1"/>
</dbReference>
<dbReference type="AlphaFoldDB" id="A0A976SJJ9"/>
<evidence type="ECO:0000313" key="2">
    <source>
        <dbReference type="EMBL" id="UVC49940.1"/>
    </source>
</evidence>